<keyword evidence="2" id="KW-1185">Reference proteome</keyword>
<proteinExistence type="predicted"/>
<name>A0ABU3KR85_9BURK</name>
<comment type="caution">
    <text evidence="1">The sequence shown here is derived from an EMBL/GenBank/DDBJ whole genome shotgun (WGS) entry which is preliminary data.</text>
</comment>
<evidence type="ECO:0000313" key="2">
    <source>
        <dbReference type="Proteomes" id="UP001321700"/>
    </source>
</evidence>
<dbReference type="RefSeq" id="WP_313875583.1">
    <property type="nucleotide sequence ID" value="NZ_JAVBIK010000001.1"/>
</dbReference>
<sequence length="90" mass="10511">MPEGRLRWDGETWYWGSLSQPIKAVRIQYDFQRTLWVLLQPEQGQQFGVWLEADALQPERWRSVRRALVWCEETAWGAEVSVAPAAGMHP</sequence>
<reference evidence="1 2" key="1">
    <citation type="submission" date="2023-08" db="EMBL/GenBank/DDBJ databases">
        <title>Rhodoferax potami sp. nov. and Rhodoferax mekongensis sp. nov., isolated from the Mekong River in Thailand.</title>
        <authorList>
            <person name="Kitikhun S."/>
            <person name="Charoenyingcharoen P."/>
            <person name="Siriarchawattana P."/>
            <person name="Likhitrattanapisal S."/>
            <person name="Nilsakha T."/>
            <person name="Chanpet A."/>
            <person name="Rattanawaree P."/>
            <person name="Ingsriswang S."/>
        </authorList>
    </citation>
    <scope>NUCLEOTIDE SEQUENCE [LARGE SCALE GENOMIC DNA]</scope>
    <source>
        <strain evidence="1 2">TBRC 17660</strain>
    </source>
</reference>
<dbReference type="Proteomes" id="UP001321700">
    <property type="component" value="Unassembled WGS sequence"/>
</dbReference>
<accession>A0ABU3KR85</accession>
<gene>
    <name evidence="1" type="ORF">RAE19_14670</name>
</gene>
<organism evidence="1 2">
    <name type="scientific">Rhodoferax potami</name>
    <dbReference type="NCBI Taxonomy" id="3068338"/>
    <lineage>
        <taxon>Bacteria</taxon>
        <taxon>Pseudomonadati</taxon>
        <taxon>Pseudomonadota</taxon>
        <taxon>Betaproteobacteria</taxon>
        <taxon>Burkholderiales</taxon>
        <taxon>Comamonadaceae</taxon>
        <taxon>Rhodoferax</taxon>
    </lineage>
</organism>
<evidence type="ECO:0000313" key="1">
    <source>
        <dbReference type="EMBL" id="MDT7519937.1"/>
    </source>
</evidence>
<dbReference type="EMBL" id="JAVBIK010000001">
    <property type="protein sequence ID" value="MDT7519937.1"/>
    <property type="molecule type" value="Genomic_DNA"/>
</dbReference>
<protein>
    <submittedName>
        <fullName evidence="1">Uncharacterized protein</fullName>
    </submittedName>
</protein>